<evidence type="ECO:0000256" key="1">
    <source>
        <dbReference type="ARBA" id="ARBA00004225"/>
    </source>
</evidence>
<dbReference type="InterPro" id="IPR023395">
    <property type="entry name" value="MCP_dom_sf"/>
</dbReference>
<dbReference type="STRING" id="106004.A0A1Y2F2F3"/>
<feature type="region of interest" description="Disordered" evidence="9">
    <location>
        <begin position="378"/>
        <end position="405"/>
    </location>
</feature>
<comment type="caution">
    <text evidence="11">The sequence shown here is derived from an EMBL/GenBank/DDBJ whole genome shotgun (WGS) entry which is preliminary data.</text>
</comment>
<sequence>MSVAALPVVLMPPTEDDREEEQRIAAKQDGSSSTGKKPSTWAAVTRALFGSLAFLFKRPIRLFRPVKISTWTGIQAIAEEQGRSVTPGFVRALLRKEGWRFFPRHVLPPLLVNTAVGLTLFTCYTGAESLLTPLLSNSLSPTSTFLLVPFLSGSFAGGAQSLLSAPLDNARLLLLRRQRLLRQYGRRNLARHGQGAGTAFTSWWGLMRDAVFQSSILSGSRGKADTTAAGRVQQGRQWARRGWSLWGLSLSKDAVCFGVFFTIFEVGREGARRVGLAWDGITVEERIPSVRRDEAGDDEEYSDDWDGGTRKRSRSIPSLVLQSFLILLSGGVAGFCFALVARPFERARAAIWEGRSRWAERDGRLRVIEELALKGAEAEEVKPERGRRRYGKSNKHHPSAKRRAVRIQVTKRRGVGRTFVIAKRRQLKAKAFAAAKALHRHELPADASSSSSTPSPSPRPPRPRQPMPSAISLVTLAARRYGVRNFFLAPLPVLKRQEARLSSMQSSMSPEGVLQPPIAAAQPKKMPVKVGPTRLSARGREVGKAMKATGGWRRGAALLAYIPPYAVGFFAYAMMSGDLR</sequence>
<keyword evidence="6 10" id="KW-1133">Transmembrane helix</keyword>
<dbReference type="OrthoDB" id="3364892at2759"/>
<evidence type="ECO:0000256" key="9">
    <source>
        <dbReference type="SAM" id="MobiDB-lite"/>
    </source>
</evidence>
<evidence type="ECO:0000313" key="11">
    <source>
        <dbReference type="EMBL" id="ORY78051.1"/>
    </source>
</evidence>
<evidence type="ECO:0000256" key="2">
    <source>
        <dbReference type="ARBA" id="ARBA00006375"/>
    </source>
</evidence>
<feature type="region of interest" description="Disordered" evidence="9">
    <location>
        <begin position="12"/>
        <end position="38"/>
    </location>
</feature>
<feature type="transmembrane region" description="Helical" evidence="10">
    <location>
        <begin position="556"/>
        <end position="575"/>
    </location>
</feature>
<feature type="compositionally biased region" description="Pro residues" evidence="9">
    <location>
        <begin position="455"/>
        <end position="466"/>
    </location>
</feature>
<evidence type="ECO:0000256" key="6">
    <source>
        <dbReference type="ARBA" id="ARBA00022989"/>
    </source>
</evidence>
<proteinExistence type="inferred from homology"/>
<feature type="transmembrane region" description="Helical" evidence="10">
    <location>
        <begin position="319"/>
        <end position="341"/>
    </location>
</feature>
<evidence type="ECO:0000256" key="10">
    <source>
        <dbReference type="SAM" id="Phobius"/>
    </source>
</evidence>
<feature type="region of interest" description="Disordered" evidence="9">
    <location>
        <begin position="441"/>
        <end position="468"/>
    </location>
</feature>
<gene>
    <name evidence="11" type="ORF">BCR35DRAFT_292044</name>
</gene>
<dbReference type="PANTHER" id="PTHR45624:SF52">
    <property type="entry name" value="MITOCHONDRIAL CARRIER"/>
    <property type="match status" value="1"/>
</dbReference>
<evidence type="ECO:0000256" key="8">
    <source>
        <dbReference type="ARBA" id="ARBA00023136"/>
    </source>
</evidence>
<reference evidence="11 12" key="1">
    <citation type="submission" date="2016-07" db="EMBL/GenBank/DDBJ databases">
        <title>Pervasive Adenine N6-methylation of Active Genes in Fungi.</title>
        <authorList>
            <consortium name="DOE Joint Genome Institute"/>
            <person name="Mondo S.J."/>
            <person name="Dannebaum R.O."/>
            <person name="Kuo R.C."/>
            <person name="Labutti K."/>
            <person name="Haridas S."/>
            <person name="Kuo A."/>
            <person name="Salamov A."/>
            <person name="Ahrendt S.R."/>
            <person name="Lipzen A."/>
            <person name="Sullivan W."/>
            <person name="Andreopoulos W.B."/>
            <person name="Clum A."/>
            <person name="Lindquist E."/>
            <person name="Daum C."/>
            <person name="Ramamoorthy G.K."/>
            <person name="Gryganskyi A."/>
            <person name="Culley D."/>
            <person name="Magnuson J.K."/>
            <person name="James T.Y."/>
            <person name="O'Malley M.A."/>
            <person name="Stajich J.E."/>
            <person name="Spatafora J.W."/>
            <person name="Visel A."/>
            <person name="Grigoriev I.V."/>
        </authorList>
    </citation>
    <scope>NUCLEOTIDE SEQUENCE [LARGE SCALE GENOMIC DNA]</scope>
    <source>
        <strain evidence="11 12">62-1032</strain>
    </source>
</reference>
<dbReference type="GO" id="GO:0000064">
    <property type="term" value="F:L-ornithine transmembrane transporter activity"/>
    <property type="evidence" value="ECO:0007669"/>
    <property type="project" value="TreeGrafter"/>
</dbReference>
<dbReference type="Proteomes" id="UP000193467">
    <property type="component" value="Unassembled WGS sequence"/>
</dbReference>
<keyword evidence="12" id="KW-1185">Reference proteome</keyword>
<comment type="subcellular location">
    <subcellularLocation>
        <location evidence="1">Mitochondrion membrane</location>
        <topology evidence="1">Multi-pass membrane protein</topology>
    </subcellularLocation>
</comment>
<evidence type="ECO:0000313" key="12">
    <source>
        <dbReference type="Proteomes" id="UP000193467"/>
    </source>
</evidence>
<protein>
    <recommendedName>
        <fullName evidence="13">Mitochondrial carrier domain-containing protein</fullName>
    </recommendedName>
</protein>
<keyword evidence="4 10" id="KW-0812">Transmembrane</keyword>
<dbReference type="SUPFAM" id="SSF103506">
    <property type="entry name" value="Mitochondrial carrier"/>
    <property type="match status" value="1"/>
</dbReference>
<organism evidence="11 12">
    <name type="scientific">Leucosporidium creatinivorum</name>
    <dbReference type="NCBI Taxonomy" id="106004"/>
    <lineage>
        <taxon>Eukaryota</taxon>
        <taxon>Fungi</taxon>
        <taxon>Dikarya</taxon>
        <taxon>Basidiomycota</taxon>
        <taxon>Pucciniomycotina</taxon>
        <taxon>Microbotryomycetes</taxon>
        <taxon>Leucosporidiales</taxon>
        <taxon>Leucosporidium</taxon>
    </lineage>
</organism>
<dbReference type="EMBL" id="MCGR01000030">
    <property type="protein sequence ID" value="ORY78051.1"/>
    <property type="molecule type" value="Genomic_DNA"/>
</dbReference>
<dbReference type="GO" id="GO:0031966">
    <property type="term" value="C:mitochondrial membrane"/>
    <property type="evidence" value="ECO:0007669"/>
    <property type="project" value="UniProtKB-SubCell"/>
</dbReference>
<feature type="region of interest" description="Disordered" evidence="9">
    <location>
        <begin position="292"/>
        <end position="312"/>
    </location>
</feature>
<dbReference type="InParanoid" id="A0A1Y2F2F3"/>
<keyword evidence="8 10" id="KW-0472">Membrane</keyword>
<comment type="similarity">
    <text evidence="2">Belongs to the mitochondrial carrier (TC 2.A.29) family.</text>
</comment>
<accession>A0A1Y2F2F3</accession>
<name>A0A1Y2F2F3_9BASI</name>
<evidence type="ECO:0000256" key="3">
    <source>
        <dbReference type="ARBA" id="ARBA00022448"/>
    </source>
</evidence>
<keyword evidence="5" id="KW-0677">Repeat</keyword>
<dbReference type="PANTHER" id="PTHR45624">
    <property type="entry name" value="MITOCHONDRIAL BASIC AMINO ACIDS TRANSPORTER-RELATED"/>
    <property type="match status" value="1"/>
</dbReference>
<evidence type="ECO:0008006" key="13">
    <source>
        <dbReference type="Google" id="ProtNLM"/>
    </source>
</evidence>
<dbReference type="GO" id="GO:1990575">
    <property type="term" value="P:mitochondrial L-ornithine transmembrane transport"/>
    <property type="evidence" value="ECO:0007669"/>
    <property type="project" value="TreeGrafter"/>
</dbReference>
<feature type="compositionally biased region" description="Acidic residues" evidence="9">
    <location>
        <begin position="295"/>
        <end position="306"/>
    </location>
</feature>
<evidence type="ECO:0000256" key="5">
    <source>
        <dbReference type="ARBA" id="ARBA00022737"/>
    </source>
</evidence>
<feature type="compositionally biased region" description="Basic residues" evidence="9">
    <location>
        <begin position="385"/>
        <end position="405"/>
    </location>
</feature>
<dbReference type="AlphaFoldDB" id="A0A1Y2F2F3"/>
<keyword evidence="7" id="KW-0496">Mitochondrion</keyword>
<dbReference type="Gene3D" id="1.50.40.10">
    <property type="entry name" value="Mitochondrial carrier domain"/>
    <property type="match status" value="1"/>
</dbReference>
<dbReference type="InterPro" id="IPR050567">
    <property type="entry name" value="Mitochondrial_Carrier"/>
</dbReference>
<keyword evidence="3" id="KW-0813">Transport</keyword>
<evidence type="ECO:0000256" key="7">
    <source>
        <dbReference type="ARBA" id="ARBA00023128"/>
    </source>
</evidence>
<evidence type="ECO:0000256" key="4">
    <source>
        <dbReference type="ARBA" id="ARBA00022692"/>
    </source>
</evidence>